<feature type="compositionally biased region" description="Polar residues" evidence="1">
    <location>
        <begin position="143"/>
        <end position="154"/>
    </location>
</feature>
<dbReference type="AlphaFoldDB" id="A0A9Q1BFY4"/>
<gene>
    <name evidence="2" type="ORF">HOLleu_36836</name>
</gene>
<dbReference type="Proteomes" id="UP001152320">
    <property type="component" value="Chromosome 19"/>
</dbReference>
<name>A0A9Q1BFY4_HOLLE</name>
<sequence>MNKYRFMVFKLEQTLTQDVAVSIARYFDLPKSTVDKIQRENPGITLLIALEQRLIICEDDDKLRDLHTTFKAMDFHDLAGIIEELHPQFKKVKNKRSNKAESPVTSTCSRSSFGETSDEGRLVMSPASIQVKPRRSNKAESPVISNSGRSSFGETSDEGRLVMSPASMQEKTRRSNKAESPVISNSCQSSFGETSDEGRLLMSPASIQGSNREYSSKSTKKFLKIFHPSTLKMPYAFGLMKPRRSNKAESPGISNSGLSSFGETSDEGRLLMSPASIQEKPRRSNKAESPVISNSCRSCFGETSDEGRKVSALSLGTVYVMHVYSHVKSYPAGEC</sequence>
<feature type="region of interest" description="Disordered" evidence="1">
    <location>
        <begin position="93"/>
        <end position="196"/>
    </location>
</feature>
<organism evidence="2 3">
    <name type="scientific">Holothuria leucospilota</name>
    <name type="common">Black long sea cucumber</name>
    <name type="synonym">Mertensiothuria leucospilota</name>
    <dbReference type="NCBI Taxonomy" id="206669"/>
    <lineage>
        <taxon>Eukaryota</taxon>
        <taxon>Metazoa</taxon>
        <taxon>Echinodermata</taxon>
        <taxon>Eleutherozoa</taxon>
        <taxon>Echinozoa</taxon>
        <taxon>Holothuroidea</taxon>
        <taxon>Aspidochirotacea</taxon>
        <taxon>Aspidochirotida</taxon>
        <taxon>Holothuriidae</taxon>
        <taxon>Holothuria</taxon>
    </lineage>
</organism>
<feature type="region of interest" description="Disordered" evidence="1">
    <location>
        <begin position="243"/>
        <end position="265"/>
    </location>
</feature>
<comment type="caution">
    <text evidence="2">The sequence shown here is derived from an EMBL/GenBank/DDBJ whole genome shotgun (WGS) entry which is preliminary data.</text>
</comment>
<evidence type="ECO:0000313" key="3">
    <source>
        <dbReference type="Proteomes" id="UP001152320"/>
    </source>
</evidence>
<feature type="compositionally biased region" description="Polar residues" evidence="1">
    <location>
        <begin position="252"/>
        <end position="263"/>
    </location>
</feature>
<proteinExistence type="predicted"/>
<evidence type="ECO:0000313" key="2">
    <source>
        <dbReference type="EMBL" id="KAJ8024183.1"/>
    </source>
</evidence>
<feature type="compositionally biased region" description="Polar residues" evidence="1">
    <location>
        <begin position="182"/>
        <end position="193"/>
    </location>
</feature>
<evidence type="ECO:0000256" key="1">
    <source>
        <dbReference type="SAM" id="MobiDB-lite"/>
    </source>
</evidence>
<dbReference type="EMBL" id="JAIZAY010000019">
    <property type="protein sequence ID" value="KAJ8024183.1"/>
    <property type="molecule type" value="Genomic_DNA"/>
</dbReference>
<reference evidence="2" key="1">
    <citation type="submission" date="2021-10" db="EMBL/GenBank/DDBJ databases">
        <title>Tropical sea cucumber genome reveals ecological adaptation and Cuvierian tubules defense mechanism.</title>
        <authorList>
            <person name="Chen T."/>
        </authorList>
    </citation>
    <scope>NUCLEOTIDE SEQUENCE</scope>
    <source>
        <strain evidence="2">Nanhai2018</strain>
        <tissue evidence="2">Muscle</tissue>
    </source>
</reference>
<accession>A0A9Q1BFY4</accession>
<keyword evidence="3" id="KW-1185">Reference proteome</keyword>
<feature type="compositionally biased region" description="Polar residues" evidence="1">
    <location>
        <begin position="103"/>
        <end position="115"/>
    </location>
</feature>
<protein>
    <submittedName>
        <fullName evidence="2">Uncharacterized protein</fullName>
    </submittedName>
</protein>